<sequence>MHLCGLRKMPQSCEGWRGRLSNWPWRPYPQAQTGACRPQTCSRKRALPLHLTERKRSPPKISGRCPLITHALQKSTHRPGERAPRHIQKNARTHPTTAILRRQRSSPFPPSKIHGLRHRPSSHH</sequence>
<feature type="compositionally biased region" description="Basic residues" evidence="1">
    <location>
        <begin position="114"/>
        <end position="124"/>
    </location>
</feature>
<evidence type="ECO:0000313" key="2">
    <source>
        <dbReference type="EMBL" id="KLJ12716.1"/>
    </source>
</evidence>
<dbReference type="AlphaFoldDB" id="A0A0H1BUI5"/>
<accession>A0A0H1BUI5</accession>
<keyword evidence="3" id="KW-1185">Reference proteome</keyword>
<gene>
    <name evidence="2" type="ORF">EMPG_12271</name>
</gene>
<comment type="caution">
    <text evidence="2">The sequence shown here is derived from an EMBL/GenBank/DDBJ whole genome shotgun (WGS) entry which is preliminary data.</text>
</comment>
<evidence type="ECO:0000256" key="1">
    <source>
        <dbReference type="SAM" id="MobiDB-lite"/>
    </source>
</evidence>
<dbReference type="EMBL" id="LDEV01000722">
    <property type="protein sequence ID" value="KLJ12716.1"/>
    <property type="molecule type" value="Genomic_DNA"/>
</dbReference>
<proteinExistence type="predicted"/>
<protein>
    <submittedName>
        <fullName evidence="2">Uncharacterized protein</fullName>
    </submittedName>
</protein>
<dbReference type="Proteomes" id="UP000053573">
    <property type="component" value="Unassembled WGS sequence"/>
</dbReference>
<organism evidence="2 3">
    <name type="scientific">Blastomyces silverae</name>
    <dbReference type="NCBI Taxonomy" id="2060906"/>
    <lineage>
        <taxon>Eukaryota</taxon>
        <taxon>Fungi</taxon>
        <taxon>Dikarya</taxon>
        <taxon>Ascomycota</taxon>
        <taxon>Pezizomycotina</taxon>
        <taxon>Eurotiomycetes</taxon>
        <taxon>Eurotiomycetidae</taxon>
        <taxon>Onygenales</taxon>
        <taxon>Ajellomycetaceae</taxon>
        <taxon>Blastomyces</taxon>
    </lineage>
</organism>
<evidence type="ECO:0000313" key="3">
    <source>
        <dbReference type="Proteomes" id="UP000053573"/>
    </source>
</evidence>
<reference evidence="3" key="1">
    <citation type="journal article" date="2015" name="PLoS Genet.">
        <title>The dynamic genome and transcriptome of the human fungal pathogen Blastomyces and close relative Emmonsia.</title>
        <authorList>
            <person name="Munoz J.F."/>
            <person name="Gauthier G.M."/>
            <person name="Desjardins C.A."/>
            <person name="Gallo J.E."/>
            <person name="Holder J."/>
            <person name="Sullivan T.D."/>
            <person name="Marty A.J."/>
            <person name="Carmen J.C."/>
            <person name="Chen Z."/>
            <person name="Ding L."/>
            <person name="Gujja S."/>
            <person name="Magrini V."/>
            <person name="Misas E."/>
            <person name="Mitreva M."/>
            <person name="Priest M."/>
            <person name="Saif S."/>
            <person name="Whiston E.A."/>
            <person name="Young S."/>
            <person name="Zeng Q."/>
            <person name="Goldman W.E."/>
            <person name="Mardis E.R."/>
            <person name="Taylor J.W."/>
            <person name="McEwen J.G."/>
            <person name="Clay O.K."/>
            <person name="Klein B.S."/>
            <person name="Cuomo C.A."/>
        </authorList>
    </citation>
    <scope>NUCLEOTIDE SEQUENCE [LARGE SCALE GENOMIC DNA]</scope>
    <source>
        <strain evidence="3">UAMH 139</strain>
    </source>
</reference>
<name>A0A0H1BUI5_9EURO</name>
<feature type="region of interest" description="Disordered" evidence="1">
    <location>
        <begin position="73"/>
        <end position="124"/>
    </location>
</feature>